<protein>
    <submittedName>
        <fullName evidence="1">Polydeoxyribonucleotide synthase [ATP] 1</fullName>
    </submittedName>
</protein>
<sequence>MQVWEVKAADLSISPVHKAAHGLSQTATLQEMFA</sequence>
<accession>A0A699Z5V5</accession>
<proteinExistence type="predicted"/>
<name>A0A699Z5V5_HAELA</name>
<gene>
    <name evidence="1" type="ORF">HaLaN_14658</name>
</gene>
<evidence type="ECO:0000313" key="2">
    <source>
        <dbReference type="Proteomes" id="UP000485058"/>
    </source>
</evidence>
<evidence type="ECO:0000313" key="1">
    <source>
        <dbReference type="EMBL" id="GFH17933.1"/>
    </source>
</evidence>
<dbReference type="Proteomes" id="UP000485058">
    <property type="component" value="Unassembled WGS sequence"/>
</dbReference>
<reference evidence="1 2" key="1">
    <citation type="submission" date="2020-02" db="EMBL/GenBank/DDBJ databases">
        <title>Draft genome sequence of Haematococcus lacustris strain NIES-144.</title>
        <authorList>
            <person name="Morimoto D."/>
            <person name="Nakagawa S."/>
            <person name="Yoshida T."/>
            <person name="Sawayama S."/>
        </authorList>
    </citation>
    <scope>NUCLEOTIDE SEQUENCE [LARGE SCALE GENOMIC DNA]</scope>
    <source>
        <strain evidence="1 2">NIES-144</strain>
    </source>
</reference>
<organism evidence="1 2">
    <name type="scientific">Haematococcus lacustris</name>
    <name type="common">Green alga</name>
    <name type="synonym">Haematococcus pluvialis</name>
    <dbReference type="NCBI Taxonomy" id="44745"/>
    <lineage>
        <taxon>Eukaryota</taxon>
        <taxon>Viridiplantae</taxon>
        <taxon>Chlorophyta</taxon>
        <taxon>core chlorophytes</taxon>
        <taxon>Chlorophyceae</taxon>
        <taxon>CS clade</taxon>
        <taxon>Chlamydomonadales</taxon>
        <taxon>Haematococcaceae</taxon>
        <taxon>Haematococcus</taxon>
    </lineage>
</organism>
<dbReference type="EMBL" id="BLLF01001225">
    <property type="protein sequence ID" value="GFH17933.1"/>
    <property type="molecule type" value="Genomic_DNA"/>
</dbReference>
<keyword evidence="2" id="KW-1185">Reference proteome</keyword>
<dbReference type="AlphaFoldDB" id="A0A699Z5V5"/>
<comment type="caution">
    <text evidence="1">The sequence shown here is derived from an EMBL/GenBank/DDBJ whole genome shotgun (WGS) entry which is preliminary data.</text>
</comment>